<dbReference type="RefSeq" id="XP_066917984.1">
    <property type="nucleotide sequence ID" value="XM_067061883.1"/>
</dbReference>
<sequence length="410" mass="46504">MVGKESTSNQNGEVIRERRTPLQFLKKYLFEGQALNENYEDELRKLEIETLPWQQRVMIKHRRLIGMMIPALFFHLFWLAYFIKYDHWDLFRIDSNYRISIMAIFGSLIAGLTSEGGGSVFFPVMTLALSIAPPVARDFSLNLQSFGMGSAMFTIFWMRIRVEWRAIIFCSFGGLFGCILSLEDLDTRLRPQVKKMGFVSLFFAFAFALFLLNRVHKRKTFKIIPEFCWWKALILIITGFVGGVFTGLSGTGIDICCFSILTLLFRVTEKTATPTSIVLMAINSMFGMYWKNIMITPINVEAWKYVGVALPIVVVGAPLGSVIGSHFHRQALAALNYITDTVALISGFAIVRPLDSEVVGTAVGIIIGGFLFYSLITWIGGRMLDTIVERQERNEVNQNEKEELKNVSIM</sequence>
<evidence type="ECO:0000256" key="4">
    <source>
        <dbReference type="ARBA" id="ARBA00023136"/>
    </source>
</evidence>
<keyword evidence="7" id="KW-1185">Reference proteome</keyword>
<feature type="transmembrane region" description="Helical" evidence="5">
    <location>
        <begin position="103"/>
        <end position="129"/>
    </location>
</feature>
<dbReference type="EnsemblMetazoa" id="CLYHEMT011476.1">
    <property type="protein sequence ID" value="CLYHEMP011476.1"/>
    <property type="gene ID" value="CLYHEMG011476"/>
</dbReference>
<dbReference type="GO" id="GO:0016020">
    <property type="term" value="C:membrane"/>
    <property type="evidence" value="ECO:0007669"/>
    <property type="project" value="UniProtKB-SubCell"/>
</dbReference>
<evidence type="ECO:0000313" key="7">
    <source>
        <dbReference type="Proteomes" id="UP000594262"/>
    </source>
</evidence>
<dbReference type="Pfam" id="PF01925">
    <property type="entry name" value="TauE"/>
    <property type="match status" value="1"/>
</dbReference>
<feature type="transmembrane region" description="Helical" evidence="5">
    <location>
        <begin position="232"/>
        <end position="265"/>
    </location>
</feature>
<feature type="transmembrane region" description="Helical" evidence="5">
    <location>
        <begin position="166"/>
        <end position="183"/>
    </location>
</feature>
<name>A0A7M5V504_9CNID</name>
<dbReference type="InterPro" id="IPR002781">
    <property type="entry name" value="TM_pro_TauE-like"/>
</dbReference>
<protein>
    <recommendedName>
        <fullName evidence="8">Sulfite exporter TauE/SafE family protein</fullName>
    </recommendedName>
</protein>
<comment type="subcellular location">
    <subcellularLocation>
        <location evidence="1">Membrane</location>
        <topology evidence="1">Multi-pass membrane protein</topology>
    </subcellularLocation>
</comment>
<evidence type="ECO:0000313" key="6">
    <source>
        <dbReference type="EnsemblMetazoa" id="CLYHEMP011476.1"/>
    </source>
</evidence>
<dbReference type="PANTHER" id="PTHR31154">
    <property type="entry name" value="MEMBRANE TRANSPORTER PROTEIN"/>
    <property type="match status" value="1"/>
</dbReference>
<dbReference type="Proteomes" id="UP000594262">
    <property type="component" value="Unplaced"/>
</dbReference>
<evidence type="ECO:0000256" key="5">
    <source>
        <dbReference type="SAM" id="Phobius"/>
    </source>
</evidence>
<organism evidence="6 7">
    <name type="scientific">Clytia hemisphaerica</name>
    <dbReference type="NCBI Taxonomy" id="252671"/>
    <lineage>
        <taxon>Eukaryota</taxon>
        <taxon>Metazoa</taxon>
        <taxon>Cnidaria</taxon>
        <taxon>Hydrozoa</taxon>
        <taxon>Hydroidolina</taxon>
        <taxon>Leptothecata</taxon>
        <taxon>Obeliida</taxon>
        <taxon>Clytiidae</taxon>
        <taxon>Clytia</taxon>
    </lineage>
</organism>
<keyword evidence="2 5" id="KW-0812">Transmembrane</keyword>
<accession>A0A7M5V504</accession>
<evidence type="ECO:0000256" key="2">
    <source>
        <dbReference type="ARBA" id="ARBA00022692"/>
    </source>
</evidence>
<evidence type="ECO:0000256" key="3">
    <source>
        <dbReference type="ARBA" id="ARBA00022989"/>
    </source>
</evidence>
<feature type="transmembrane region" description="Helical" evidence="5">
    <location>
        <begin position="195"/>
        <end position="212"/>
    </location>
</feature>
<keyword evidence="3 5" id="KW-1133">Transmembrane helix</keyword>
<feature type="transmembrane region" description="Helical" evidence="5">
    <location>
        <begin position="358"/>
        <end position="380"/>
    </location>
</feature>
<feature type="transmembrane region" description="Helical" evidence="5">
    <location>
        <begin position="272"/>
        <end position="290"/>
    </location>
</feature>
<feature type="transmembrane region" description="Helical" evidence="5">
    <location>
        <begin position="64"/>
        <end position="83"/>
    </location>
</feature>
<proteinExistence type="predicted"/>
<evidence type="ECO:0008006" key="8">
    <source>
        <dbReference type="Google" id="ProtNLM"/>
    </source>
</evidence>
<evidence type="ECO:0000256" key="1">
    <source>
        <dbReference type="ARBA" id="ARBA00004141"/>
    </source>
</evidence>
<reference evidence="6" key="1">
    <citation type="submission" date="2021-01" db="UniProtKB">
        <authorList>
            <consortium name="EnsemblMetazoa"/>
        </authorList>
    </citation>
    <scope>IDENTIFICATION</scope>
</reference>
<dbReference type="PANTHER" id="PTHR31154:SF4">
    <property type="entry name" value="MEMBRANE TRANSPORTER PROTEIN"/>
    <property type="match status" value="1"/>
</dbReference>
<dbReference type="GeneID" id="136805302"/>
<dbReference type="AlphaFoldDB" id="A0A7M5V504"/>
<dbReference type="OrthoDB" id="5979356at2759"/>
<feature type="transmembrane region" description="Helical" evidence="5">
    <location>
        <begin position="302"/>
        <end position="324"/>
    </location>
</feature>
<keyword evidence="4 5" id="KW-0472">Membrane</keyword>